<dbReference type="InterPro" id="IPR039098">
    <property type="entry name" value="TINF2"/>
</dbReference>
<dbReference type="GO" id="GO:0016233">
    <property type="term" value="P:telomere capping"/>
    <property type="evidence" value="ECO:0007669"/>
    <property type="project" value="InterPro"/>
</dbReference>
<feature type="compositionally biased region" description="Polar residues" evidence="1">
    <location>
        <begin position="488"/>
        <end position="508"/>
    </location>
</feature>
<dbReference type="PANTHER" id="PTHR15512:SF0">
    <property type="entry name" value="TERF1-INTERACTING NUCLEAR FACTOR 2"/>
    <property type="match status" value="1"/>
</dbReference>
<dbReference type="Pfam" id="PF14973">
    <property type="entry name" value="TINF2_N"/>
    <property type="match status" value="1"/>
</dbReference>
<name>A0AAV7QA18_PLEWA</name>
<dbReference type="GO" id="GO:0070187">
    <property type="term" value="C:shelterin complex"/>
    <property type="evidence" value="ECO:0007669"/>
    <property type="project" value="InterPro"/>
</dbReference>
<dbReference type="GO" id="GO:1904356">
    <property type="term" value="P:regulation of telomere maintenance via telomere lengthening"/>
    <property type="evidence" value="ECO:0007669"/>
    <property type="project" value="TreeGrafter"/>
</dbReference>
<proteinExistence type="predicted"/>
<evidence type="ECO:0000313" key="3">
    <source>
        <dbReference type="EMBL" id="KAJ1137153.1"/>
    </source>
</evidence>
<feature type="compositionally biased region" description="Basic and acidic residues" evidence="1">
    <location>
        <begin position="710"/>
        <end position="719"/>
    </location>
</feature>
<dbReference type="EMBL" id="JANPWB010000010">
    <property type="protein sequence ID" value="KAJ1137153.1"/>
    <property type="molecule type" value="Genomic_DNA"/>
</dbReference>
<feature type="domain" description="TERF1-interacting nuclear factor 2 N-terminal" evidence="2">
    <location>
        <begin position="47"/>
        <end position="196"/>
    </location>
</feature>
<feature type="region of interest" description="Disordered" evidence="1">
    <location>
        <begin position="695"/>
        <end position="729"/>
    </location>
</feature>
<feature type="region of interest" description="Disordered" evidence="1">
    <location>
        <begin position="262"/>
        <end position="283"/>
    </location>
</feature>
<dbReference type="AlphaFoldDB" id="A0AAV7QA18"/>
<organism evidence="3 4">
    <name type="scientific">Pleurodeles waltl</name>
    <name type="common">Iberian ribbed newt</name>
    <dbReference type="NCBI Taxonomy" id="8319"/>
    <lineage>
        <taxon>Eukaryota</taxon>
        <taxon>Metazoa</taxon>
        <taxon>Chordata</taxon>
        <taxon>Craniata</taxon>
        <taxon>Vertebrata</taxon>
        <taxon>Euteleostomi</taxon>
        <taxon>Amphibia</taxon>
        <taxon>Batrachia</taxon>
        <taxon>Caudata</taxon>
        <taxon>Salamandroidea</taxon>
        <taxon>Salamandridae</taxon>
        <taxon>Pleurodelinae</taxon>
        <taxon>Pleurodeles</taxon>
    </lineage>
</organism>
<dbReference type="GO" id="GO:0042162">
    <property type="term" value="F:telomeric DNA binding"/>
    <property type="evidence" value="ECO:0007669"/>
    <property type="project" value="TreeGrafter"/>
</dbReference>
<keyword evidence="4" id="KW-1185">Reference proteome</keyword>
<dbReference type="PANTHER" id="PTHR15512">
    <property type="entry name" value="TERF1-INTERACTING NUCLEAR FACTOR 2"/>
    <property type="match status" value="1"/>
</dbReference>
<evidence type="ECO:0000259" key="2">
    <source>
        <dbReference type="Pfam" id="PF14973"/>
    </source>
</evidence>
<dbReference type="Proteomes" id="UP001066276">
    <property type="component" value="Chromosome 6"/>
</dbReference>
<sequence>MHFRFNSEWLLATERGKQKMSGGRLMETQEILLEHVSPQQLAAAASWHVVRCRQFSHFTHVLEFLEMMNAAAPDLVAYRHFAKLTLGLKASIVVDMIRQYHSRSSIFLLVNRFFPDSYPAMHPHATQRDYTKISEVVKAFRDTLRRLPIDQRNWTQYIKAELEEEYGEVFLAALEKLLREYFMHLESTMSRPNIQQFQESMMSTGRSRRSKKKDLCSSLRILQRYFLDMGWSQCDRGSLRMEMEPLTASKIPLRRLRQSDPQHLESSLGVASETSGKRFCPRGGRSEGEVLGYHSKRMQHNKYTTVDEKFLNCAFEMLPASMPSPIKTYSPVRLSPLKNQRFYTPRKISQVHKVQPNPSVFSCSPGRHSPKQQKLELHVNKHVKIFSTSKTASLPPAPSKSNVGTMELKVSLVKLPFHNSQKTVLLSHVDSESKPVSLPPVDSNGKALTMDLRVSLVRLSLPDFQKNVPLNLSETNIDSQKPECPSEETVSQFLTDSQEKTVYSSPGSPLQKPDPQNVCNPPMMSSMSPDGCKEKTHCMAIECLSALWDLHERKGCPREHEKEEDSTVFTPAINNRQYLSSLDKQSTPVLCSSSIISVLASEGEGAVQLMDRLRPTLSSPMLKRRRLFSPEEVAGLILEEPAKMGSKEEQPLVSNTKCNNEHTVKYGLQDTYQLTGPFIVQSDVLSHDCKEDTGMWSASAKSSSNTCPLDSRKRARSPESLRFPMPQLSPVGKRRDCNKVLSIEMKNWPPDSLVSTRAAPKQYNISNAEPAAVESSKPIATETSGLKSDSDFLVASRPKTDPAAEQKENILLHPLCSGEVIPQKTSCCESYADGCVSSLTLFPRPPKSDTEVIMDSEDEESGGSNKISLQNYHKTKFNTYIPTFREHFRRTFRCAKKQVAPMRCLRGRRMYQKGLDSRTNLCFASQAVKAMML</sequence>
<evidence type="ECO:0000313" key="4">
    <source>
        <dbReference type="Proteomes" id="UP001066276"/>
    </source>
</evidence>
<accession>A0AAV7QA18</accession>
<gene>
    <name evidence="3" type="ORF">NDU88_003566</name>
</gene>
<comment type="caution">
    <text evidence="3">The sequence shown here is derived from an EMBL/GenBank/DDBJ whole genome shotgun (WGS) entry which is preliminary data.</text>
</comment>
<dbReference type="InterPro" id="IPR029400">
    <property type="entry name" value="TINF2_N"/>
</dbReference>
<protein>
    <recommendedName>
        <fullName evidence="2">TERF1-interacting nuclear factor 2 N-terminal domain-containing protein</fullName>
    </recommendedName>
</protein>
<feature type="compositionally biased region" description="Polar residues" evidence="1">
    <location>
        <begin position="699"/>
        <end position="708"/>
    </location>
</feature>
<dbReference type="CDD" id="cd11657">
    <property type="entry name" value="TIN2_N"/>
    <property type="match status" value="1"/>
</dbReference>
<evidence type="ECO:0000256" key="1">
    <source>
        <dbReference type="SAM" id="MobiDB-lite"/>
    </source>
</evidence>
<reference evidence="3" key="1">
    <citation type="journal article" date="2022" name="bioRxiv">
        <title>Sequencing and chromosome-scale assembly of the giantPleurodeles waltlgenome.</title>
        <authorList>
            <person name="Brown T."/>
            <person name="Elewa A."/>
            <person name="Iarovenko S."/>
            <person name="Subramanian E."/>
            <person name="Araus A.J."/>
            <person name="Petzold A."/>
            <person name="Susuki M."/>
            <person name="Suzuki K.-i.T."/>
            <person name="Hayashi T."/>
            <person name="Toyoda A."/>
            <person name="Oliveira C."/>
            <person name="Osipova E."/>
            <person name="Leigh N.D."/>
            <person name="Simon A."/>
            <person name="Yun M.H."/>
        </authorList>
    </citation>
    <scope>NUCLEOTIDE SEQUENCE</scope>
    <source>
        <strain evidence="3">20211129_DDA</strain>
        <tissue evidence="3">Liver</tissue>
    </source>
</reference>
<feature type="region of interest" description="Disordered" evidence="1">
    <location>
        <begin position="475"/>
        <end position="514"/>
    </location>
</feature>